<evidence type="ECO:0000313" key="1">
    <source>
        <dbReference type="EMBL" id="ANU77094.1"/>
    </source>
</evidence>
<name>A0A1C7IDT1_9FIRM</name>
<dbReference type="AlphaFoldDB" id="A0A1C7IDT1"/>
<proteinExistence type="predicted"/>
<accession>A0A1C7IDT1</accession>
<dbReference type="RefSeq" id="WP_065543225.1">
    <property type="nucleotide sequence ID" value="NZ_CP015405.2"/>
</dbReference>
<dbReference type="STRING" id="1796616.A4V09_15800"/>
<dbReference type="KEGG" id="byl:A4V09_15800"/>
<organism evidence="1 2">
    <name type="scientific">Blautia pseudococcoides</name>
    <dbReference type="NCBI Taxonomy" id="1796616"/>
    <lineage>
        <taxon>Bacteria</taxon>
        <taxon>Bacillati</taxon>
        <taxon>Bacillota</taxon>
        <taxon>Clostridia</taxon>
        <taxon>Lachnospirales</taxon>
        <taxon>Lachnospiraceae</taxon>
        <taxon>Blautia</taxon>
    </lineage>
</organism>
<dbReference type="Pfam" id="PF20374">
    <property type="entry name" value="DUF6669"/>
    <property type="match status" value="1"/>
</dbReference>
<dbReference type="OrthoDB" id="1973144at2"/>
<evidence type="ECO:0000313" key="2">
    <source>
        <dbReference type="Proteomes" id="UP000092574"/>
    </source>
</evidence>
<dbReference type="EMBL" id="CP015405">
    <property type="protein sequence ID" value="ANU77094.1"/>
    <property type="molecule type" value="Genomic_DNA"/>
</dbReference>
<dbReference type="Proteomes" id="UP000092574">
    <property type="component" value="Chromosome"/>
</dbReference>
<gene>
    <name evidence="1" type="ORF">A4V09_15800</name>
</gene>
<reference evidence="1" key="1">
    <citation type="submission" date="2017-04" db="EMBL/GenBank/DDBJ databases">
        <title>Complete Genome Sequences of Twelve Strains of a Stable Defined Moderately Diverse Mouse Microbiota 2 (sDMDMm2).</title>
        <authorList>
            <person name="Uchimura Y."/>
            <person name="Wyss M."/>
            <person name="Brugiroux S."/>
            <person name="Limenitakis J.P."/>
            <person name="Stecher B."/>
            <person name="McCoy K.D."/>
            <person name="Macpherson A.J."/>
        </authorList>
    </citation>
    <scope>NUCLEOTIDE SEQUENCE</scope>
    <source>
        <strain evidence="1">YL58</strain>
    </source>
</reference>
<sequence length="153" mass="17410">MKVLYKVGGTLSRDFMGQISYTVCLDRKYEELDIGFSFDKQRYTAAEVTEDVVRDLTDYCRSHYDLELPPDADPAKEIAESTKTEIHTLASLNDRFIGCIHRQLTDRHMHFSASSATEGCIPQPELEGVLKVTILVFNVLMDDTHYTLQVSAR</sequence>
<protein>
    <submittedName>
        <fullName evidence="1">Uncharacterized protein</fullName>
    </submittedName>
</protein>
<dbReference type="InterPro" id="IPR046610">
    <property type="entry name" value="DUF6669"/>
</dbReference>
<keyword evidence="2" id="KW-1185">Reference proteome</keyword>